<evidence type="ECO:0000313" key="3">
    <source>
        <dbReference type="EMBL" id="SVA55099.1"/>
    </source>
</evidence>
<feature type="non-terminal residue" evidence="3">
    <location>
        <position position="1"/>
    </location>
</feature>
<dbReference type="Pfam" id="PF13458">
    <property type="entry name" value="Peripla_BP_6"/>
    <property type="match status" value="2"/>
</dbReference>
<dbReference type="SUPFAM" id="SSF53822">
    <property type="entry name" value="Periplasmic binding protein-like I"/>
    <property type="match status" value="1"/>
</dbReference>
<name>A0A381WRF2_9ZZZZ</name>
<gene>
    <name evidence="3" type="ORF">METZ01_LOCUS107953</name>
</gene>
<dbReference type="EMBL" id="UINC01012643">
    <property type="protein sequence ID" value="SVA55099.1"/>
    <property type="molecule type" value="Genomic_DNA"/>
</dbReference>
<dbReference type="PANTHER" id="PTHR30483:SF6">
    <property type="entry name" value="PERIPLASMIC BINDING PROTEIN OF ABC TRANSPORTER FOR NATURAL AMINO ACIDS"/>
    <property type="match status" value="1"/>
</dbReference>
<reference evidence="3" key="1">
    <citation type="submission" date="2018-05" db="EMBL/GenBank/DDBJ databases">
        <authorList>
            <person name="Lanie J.A."/>
            <person name="Ng W.-L."/>
            <person name="Kazmierczak K.M."/>
            <person name="Andrzejewski T.M."/>
            <person name="Davidsen T.M."/>
            <person name="Wayne K.J."/>
            <person name="Tettelin H."/>
            <person name="Glass J.I."/>
            <person name="Rusch D."/>
            <person name="Podicherti R."/>
            <person name="Tsui H.-C.T."/>
            <person name="Winkler M.E."/>
        </authorList>
    </citation>
    <scope>NUCLEOTIDE SEQUENCE</scope>
</reference>
<dbReference type="Gene3D" id="3.40.50.2300">
    <property type="match status" value="4"/>
</dbReference>
<feature type="domain" description="Leucine-binding protein" evidence="2">
    <location>
        <begin position="547"/>
        <end position="655"/>
    </location>
</feature>
<feature type="non-terminal residue" evidence="3">
    <location>
        <position position="661"/>
    </location>
</feature>
<evidence type="ECO:0000259" key="2">
    <source>
        <dbReference type="Pfam" id="PF13458"/>
    </source>
</evidence>
<accession>A0A381WRF2</accession>
<organism evidence="3">
    <name type="scientific">marine metagenome</name>
    <dbReference type="NCBI Taxonomy" id="408172"/>
    <lineage>
        <taxon>unclassified sequences</taxon>
        <taxon>metagenomes</taxon>
        <taxon>ecological metagenomes</taxon>
    </lineage>
</organism>
<dbReference type="SUPFAM" id="SSF48452">
    <property type="entry name" value="TPR-like"/>
    <property type="match status" value="1"/>
</dbReference>
<evidence type="ECO:0000256" key="1">
    <source>
        <dbReference type="ARBA" id="ARBA00022729"/>
    </source>
</evidence>
<dbReference type="InterPro" id="IPR028081">
    <property type="entry name" value="Leu-bd"/>
</dbReference>
<keyword evidence="1" id="KW-0732">Signal</keyword>
<dbReference type="InterPro" id="IPR028082">
    <property type="entry name" value="Peripla_BP_I"/>
</dbReference>
<dbReference type="InterPro" id="IPR051010">
    <property type="entry name" value="BCAA_transport"/>
</dbReference>
<sequence length="661" mass="75007">MKSKASSFFCGAFFFSLVFLFAFIVGAEERDAPPPALNPFLEAEHSYYSGDFDKAQLLYQDYLNGKPSGDRGNTALYRLGTIHQKNFSCATALRYYKMVLNRAPALELTHDTKFGQAQCLFELEQYDEAEASLKEIVFSHPDAKKKWEAKIYLGRLDEKRLDYKKAIEKLKVIYFQSEDKTIQDQTKELIRQIVIKNLDKITLIRFSKMYSSGFPLDQILLRLISIYRDERDLEELQKTITRFLQLFPEKSERLALESTLKQIEGNKENKLRLGVVLPLTGKMSLTGQQVLQGIQLAVNESNLKYQGEELETVVKDSASAPIEQLVEKLATDPSVIGVVGPVLSDSVRDLVPIADRYHLPMMTPTASSSGLAELSPYVFRNAVTRELQGKYIAEYAVNRLGLRRFVILHPTEEFGFELTDVFVKEVESLGGEVVSVIPYERSQTDFKNQIHEMGGIDDDGLRILVNDQEKNIIESKPLGQNGQISRPLVEMGLWSGDEVQNLKVSLELSYDSIFLPGFYDKVGLIVPQLVFYNIDTATLLGARGWNSPELTKMTGKHMRKGYFIDGFYAQSKRPEVVKFVREYKNTFGEDPTLLSAQAYDAAKMFFKTIHSGAKNRLQVKKELLQIRRFQGVSGETTILPTGEAEKKLFAMKIVKKKIVED</sequence>
<dbReference type="AlphaFoldDB" id="A0A381WRF2"/>
<dbReference type="InterPro" id="IPR011990">
    <property type="entry name" value="TPR-like_helical_dom_sf"/>
</dbReference>
<proteinExistence type="predicted"/>
<dbReference type="Gene3D" id="1.25.40.10">
    <property type="entry name" value="Tetratricopeptide repeat domain"/>
    <property type="match status" value="1"/>
</dbReference>
<dbReference type="PANTHER" id="PTHR30483">
    <property type="entry name" value="LEUCINE-SPECIFIC-BINDING PROTEIN"/>
    <property type="match status" value="1"/>
</dbReference>
<protein>
    <recommendedName>
        <fullName evidence="2">Leucine-binding protein domain-containing protein</fullName>
    </recommendedName>
</protein>
<feature type="domain" description="Leucine-binding protein" evidence="2">
    <location>
        <begin position="271"/>
        <end position="453"/>
    </location>
</feature>